<sequence length="451" mass="49955">MVRSLCGAWKQPFFFEFDAAMTVEKLTRVVVRLEELGLVVVAAVSDMDPTNEAMWRHAGVGDQRSWIVHPADQNRHLPGRQAQAGAIAIVDAWFDTLNSRCPYDAKLERCGYGVSATAKAAQDEALAKMDNMIRQARKVSPKQPLGRASLLPFQHGMLRSSASLRGLYTDFQAVCPDLKYLMTSHLNQDCLENLFSQLRGMCGANTTPDAVEARARLRVLLIARSPLQAASKGRAVELEEDSSFISTGQQLPHGYLSGSIVEGPDMQVQESSCGAVDAEQEQHELQDVLQRSMPAPETPTEDPTAARRHQMEEEAMAFAAGYVASKCRHIDSSLGWPTCDVQPSDLAAVPSGWIETISRGQLFVPSAWWMAAVRHFNAIFSDVMGPIADQNAGILRRLIGKFQQEVPRVDQRVARKLATTRLHMRLRQLNAERNEARSRQAAVYDSTVIRT</sequence>
<dbReference type="AlphaFoldDB" id="A0A6A4VQA2"/>
<gene>
    <name evidence="1" type="primary">T_4</name>
    <name evidence="1" type="ORF">FJT64_006682</name>
</gene>
<proteinExistence type="predicted"/>
<dbReference type="OrthoDB" id="6627680at2759"/>
<name>A0A6A4VQA2_AMPAM</name>
<dbReference type="EMBL" id="VIIS01001595">
    <property type="protein sequence ID" value="KAF0295833.1"/>
    <property type="molecule type" value="Genomic_DNA"/>
</dbReference>
<evidence type="ECO:0000313" key="1">
    <source>
        <dbReference type="EMBL" id="KAF0295833.1"/>
    </source>
</evidence>
<dbReference type="Proteomes" id="UP000440578">
    <property type="component" value="Unassembled WGS sequence"/>
</dbReference>
<protein>
    <submittedName>
        <fullName evidence="1">Transposable element P transposase</fullName>
    </submittedName>
</protein>
<organism evidence="1 2">
    <name type="scientific">Amphibalanus amphitrite</name>
    <name type="common">Striped barnacle</name>
    <name type="synonym">Balanus amphitrite</name>
    <dbReference type="NCBI Taxonomy" id="1232801"/>
    <lineage>
        <taxon>Eukaryota</taxon>
        <taxon>Metazoa</taxon>
        <taxon>Ecdysozoa</taxon>
        <taxon>Arthropoda</taxon>
        <taxon>Crustacea</taxon>
        <taxon>Multicrustacea</taxon>
        <taxon>Cirripedia</taxon>
        <taxon>Thoracica</taxon>
        <taxon>Thoracicalcarea</taxon>
        <taxon>Balanomorpha</taxon>
        <taxon>Balanoidea</taxon>
        <taxon>Balanidae</taxon>
        <taxon>Amphibalaninae</taxon>
        <taxon>Amphibalanus</taxon>
    </lineage>
</organism>
<accession>A0A6A4VQA2</accession>
<evidence type="ECO:0000313" key="2">
    <source>
        <dbReference type="Proteomes" id="UP000440578"/>
    </source>
</evidence>
<keyword evidence="2" id="KW-1185">Reference proteome</keyword>
<reference evidence="1 2" key="1">
    <citation type="submission" date="2019-07" db="EMBL/GenBank/DDBJ databases">
        <title>Draft genome assembly of a fouling barnacle, Amphibalanus amphitrite (Darwin, 1854): The first reference genome for Thecostraca.</title>
        <authorList>
            <person name="Kim W."/>
        </authorList>
    </citation>
    <scope>NUCLEOTIDE SEQUENCE [LARGE SCALE GENOMIC DNA]</scope>
    <source>
        <strain evidence="1">SNU_AA5</strain>
        <tissue evidence="1">Soma without cirri and trophi</tissue>
    </source>
</reference>
<comment type="caution">
    <text evidence="1">The sequence shown here is derived from an EMBL/GenBank/DDBJ whole genome shotgun (WGS) entry which is preliminary data.</text>
</comment>